<dbReference type="InterPro" id="IPR022764">
    <property type="entry name" value="Peptidase_S54_rhomboid_dom"/>
</dbReference>
<feature type="transmembrane region" description="Helical" evidence="7">
    <location>
        <begin position="172"/>
        <end position="190"/>
    </location>
</feature>
<dbReference type="InterPro" id="IPR035952">
    <property type="entry name" value="Rhomboid-like_sf"/>
</dbReference>
<evidence type="ECO:0000256" key="1">
    <source>
        <dbReference type="ARBA" id="ARBA00004141"/>
    </source>
</evidence>
<dbReference type="InterPro" id="IPR050925">
    <property type="entry name" value="Rhomboid_protease_S54"/>
</dbReference>
<evidence type="ECO:0000313" key="9">
    <source>
        <dbReference type="EMBL" id="AIL46263.1"/>
    </source>
</evidence>
<accession>A0A077EIC1</accession>
<comment type="similarity">
    <text evidence="2">Belongs to the peptidase S54 family.</text>
</comment>
<dbReference type="AlphaFoldDB" id="A0A077EIC1"/>
<dbReference type="STRING" id="1338011.BD94_2488"/>
<dbReference type="Gene3D" id="1.20.1540.10">
    <property type="entry name" value="Rhomboid-like"/>
    <property type="match status" value="1"/>
</dbReference>
<dbReference type="PANTHER" id="PTHR43731:SF14">
    <property type="entry name" value="PRESENILIN-ASSOCIATED RHOMBOID-LIKE PROTEIN, MITOCHONDRIAL"/>
    <property type="match status" value="1"/>
</dbReference>
<feature type="transmembrane region" description="Helical" evidence="7">
    <location>
        <begin position="6"/>
        <end position="23"/>
    </location>
</feature>
<dbReference type="GO" id="GO:0004252">
    <property type="term" value="F:serine-type endopeptidase activity"/>
    <property type="evidence" value="ECO:0007669"/>
    <property type="project" value="InterPro"/>
</dbReference>
<dbReference type="EMBL" id="CP007547">
    <property type="protein sequence ID" value="AIL46263.1"/>
    <property type="molecule type" value="Genomic_DNA"/>
</dbReference>
<reference evidence="9" key="1">
    <citation type="journal article" date="2013" name="Lancet">
        <title>First case of E anophelis outbreak in an intensive-care unit.</title>
        <authorList>
            <person name="Teo J."/>
            <person name="Tan S.Y."/>
            <person name="Tay M."/>
            <person name="Ding Y."/>
            <person name="Kjelleberg S."/>
            <person name="Givskov M."/>
            <person name="Lin R.T."/>
            <person name="Yang L."/>
        </authorList>
    </citation>
    <scope>NUCLEOTIDE SEQUENCE [LARGE SCALE GENOMIC DNA]</scope>
    <source>
        <strain evidence="9">NUHP1</strain>
    </source>
</reference>
<evidence type="ECO:0000256" key="4">
    <source>
        <dbReference type="ARBA" id="ARBA00022801"/>
    </source>
</evidence>
<organism evidence="9 10">
    <name type="scientific">Elizabethkingia anophelis NUHP1</name>
    <dbReference type="NCBI Taxonomy" id="1338011"/>
    <lineage>
        <taxon>Bacteria</taxon>
        <taxon>Pseudomonadati</taxon>
        <taxon>Bacteroidota</taxon>
        <taxon>Flavobacteriia</taxon>
        <taxon>Flavobacteriales</taxon>
        <taxon>Weeksellaceae</taxon>
        <taxon>Elizabethkingia</taxon>
    </lineage>
</organism>
<dbReference type="Proteomes" id="UP000028933">
    <property type="component" value="Chromosome"/>
</dbReference>
<evidence type="ECO:0000256" key="5">
    <source>
        <dbReference type="ARBA" id="ARBA00022989"/>
    </source>
</evidence>
<gene>
    <name evidence="9" type="ORF">BD94_2488</name>
</gene>
<evidence type="ECO:0000256" key="2">
    <source>
        <dbReference type="ARBA" id="ARBA00009045"/>
    </source>
</evidence>
<keyword evidence="6 7" id="KW-0472">Membrane</keyword>
<name>A0A077EIC1_9FLAO</name>
<feature type="domain" description="Peptidase S54 rhomboid" evidence="8">
    <location>
        <begin position="42"/>
        <end position="188"/>
    </location>
</feature>
<dbReference type="PANTHER" id="PTHR43731">
    <property type="entry name" value="RHOMBOID PROTEASE"/>
    <property type="match status" value="1"/>
</dbReference>
<keyword evidence="5 7" id="KW-1133">Transmembrane helix</keyword>
<keyword evidence="4" id="KW-0378">Hydrolase</keyword>
<evidence type="ECO:0000256" key="7">
    <source>
        <dbReference type="SAM" id="Phobius"/>
    </source>
</evidence>
<feature type="transmembrane region" description="Helical" evidence="7">
    <location>
        <begin position="196"/>
        <end position="215"/>
    </location>
</feature>
<comment type="subcellular location">
    <subcellularLocation>
        <location evidence="1">Membrane</location>
        <topology evidence="1">Multi-pass membrane protein</topology>
    </subcellularLocation>
</comment>
<dbReference type="SUPFAM" id="SSF144091">
    <property type="entry name" value="Rhomboid-like"/>
    <property type="match status" value="1"/>
</dbReference>
<sequence length="221" mass="24663">MDLDLLVIIIIAATALVSFKGFNDRGFFSQYMFQVGAIQRNKEYIRLLTSGFLHADIMHLLFNMLTLFFFSGIVIDYFGKVGFVLIYFGAIIAGNLFSLFIYKNNPMYSAIGASGGVSGILFAAIAMNPYLGIGFFFIPIPIPGYIFGALYFGYSVYMMLNPKEWDNLGHAAHLGGSVVGLVYAFISFPMNTLEHIFQILIMSLPLLYLAFRILFNKGGIR</sequence>
<dbReference type="GO" id="GO:0016020">
    <property type="term" value="C:membrane"/>
    <property type="evidence" value="ECO:0007669"/>
    <property type="project" value="UniProtKB-SubCell"/>
</dbReference>
<dbReference type="HOGENOM" id="CLU_055068_9_1_10"/>
<evidence type="ECO:0000259" key="8">
    <source>
        <dbReference type="Pfam" id="PF01694"/>
    </source>
</evidence>
<keyword evidence="3 7" id="KW-0812">Transmembrane</keyword>
<feature type="transmembrane region" description="Helical" evidence="7">
    <location>
        <begin position="108"/>
        <end position="127"/>
    </location>
</feature>
<feature type="transmembrane region" description="Helical" evidence="7">
    <location>
        <begin position="44"/>
        <end position="75"/>
    </location>
</feature>
<feature type="transmembrane region" description="Helical" evidence="7">
    <location>
        <begin position="133"/>
        <end position="160"/>
    </location>
</feature>
<feature type="transmembrane region" description="Helical" evidence="7">
    <location>
        <begin position="81"/>
        <end position="101"/>
    </location>
</feature>
<protein>
    <submittedName>
        <fullName evidence="9">Putative Rhomboid family protein</fullName>
    </submittedName>
</protein>
<dbReference type="Pfam" id="PF01694">
    <property type="entry name" value="Rhomboid"/>
    <property type="match status" value="1"/>
</dbReference>
<evidence type="ECO:0000313" key="10">
    <source>
        <dbReference type="Proteomes" id="UP000028933"/>
    </source>
</evidence>
<evidence type="ECO:0000256" key="6">
    <source>
        <dbReference type="ARBA" id="ARBA00023136"/>
    </source>
</evidence>
<reference evidence="9" key="2">
    <citation type="journal article" date="2015" name="Genome Biol. Evol.">
        <title>Complete Genome Sequence and Transcriptomic Analysis of the Novel Pathogen Elizabethkingia anophelis in Response to Oxidative Stress.</title>
        <authorList>
            <person name="Li Y."/>
            <person name="Liu Y."/>
            <person name="Chew S.C."/>
            <person name="Tay M."/>
            <person name="Salido M.M."/>
            <person name="Teo J."/>
            <person name="Lauro F.M."/>
            <person name="Givskov M."/>
            <person name="Yang L."/>
        </authorList>
    </citation>
    <scope>NUCLEOTIDE SEQUENCE</scope>
    <source>
        <strain evidence="9">NUHP1</strain>
    </source>
</reference>
<dbReference type="KEGG" id="eao:BD94_2488"/>
<evidence type="ECO:0000256" key="3">
    <source>
        <dbReference type="ARBA" id="ARBA00022692"/>
    </source>
</evidence>
<proteinExistence type="inferred from homology"/>
<dbReference type="eggNOG" id="COG0705">
    <property type="taxonomic scope" value="Bacteria"/>
</dbReference>